<evidence type="ECO:0000313" key="2">
    <source>
        <dbReference type="Proteomes" id="UP001497535"/>
    </source>
</evidence>
<comment type="caution">
    <text evidence="1">The sequence shown here is derived from an EMBL/GenBank/DDBJ whole genome shotgun (WGS) entry which is preliminary data.</text>
</comment>
<sequence length="2712" mass="303473">MNNLNNNLLKEEEKEISSNKKQRSSSSAQQQQQNVGEEFSSASDSWEHVSSGASGGSNDLIMPSGTDDNSAGPASDTGNPQRPFWRDQEEIVISGVSGRFPRSDDMEQFGDLLLAGLYGLPKRHGKLKELNKFDAQFFSVTPKQANYMDPQVRILLEVAFEAMLDAGVNPVELRGSRTGVFVGCSASETGGALTQDPDIVTGYTLTGCVRSMFSNRLSFAFDLRGPSFSVDTACSSSLLAMQLAIDAIRQEQCDAAIVAGAHLTLTPTAALQFLKLGMLSPAGSCRSFDQSGDGYCRTEGIAAILIQRRSVAKRIYASVVHSKSNTDGYKEQGITFPGGDRQAVLLEEVYREAELDPSTVAYVETHGTGTKVGDPQEAYAITQTFCQNRTSPLLIGSVKSNMGHAEPASGLCSLAKIIIAIHRNVIPPNLHFNEPNEYIEGLKDGSLKVVTEKTIFPSGSFIGVNSFGFGGSNTHLILKAPQLTKCEETPAEQLKFPRLLFYAGRTKEALENIFVRIKDEHSKNSFLHQFIAAQADLPSKDAPFRGWIILDNKEEKLKEEKTATETTPTWKQNPFNVQKVAITEPRPIWFIYSGMGSQWPGMGQKLMEIPLFDNSLKESSETLKEFGLDVYGMLKNSDPEQYKNTLNCMLAITSIQIALTDLLYAIDIQPDGILGHSTGEMGCGYADGALTRAQTMRLAYYRGATIMAKREKMRGAMAAVGLSWEEAQKRCPEGVVPACHNGADSVTISGDAEKIAEFCAQLQKEEIFAKQVDSSGIPFHSPVMQLVREEMLTSMRSVVPEPKPRSLKWISSSIPESQWDEDLALHCSADYHVNNACSPVLFYEALQKIPPNAITIEIAPHALMQAILRRSLQKTCVNVGLMNSKAEEELPAFLQNLGKIYQAGASVHVEKLYPQVPMPVPLDTPMISPWWKWDHSQDWPVIDGRLAGSGGSGAVPASASYTIDPFSADSKETFLLDHVIDGRVLYPFTGYMILAWKTLCKLKGLDHLKTAVIFEDINVYNATILSKPIRLDVVISPGHGQFEILEGDQLASSGRIYIPDEKQEFYYNNLKDIKTSEIADRTELDTDDAYKEFLLRGYEYGQAFRGIYRACNSGERGTLYWTGNWVTFLDSLLQTALLAERADTLRLPTRVRYLRIDPVRHLECIEEKDGIQVVQLRNDIPTNGCIAGGVECCELTAYTIQRRPQPSGQLFLEKLYFVKHLDDNALNDFPKEKEILNEYRQLLHSTLFNGLSKWNEFGLFNKITNGEQFGRALEMLKNRHTQIEIEEEIRNKFIEDSKCTLINAFVELFATDLNEFADNTLGFEQTVVKKMTNIYKALDNDRYWAHCLLNDRFTKTAQDVCFENTAGHRKKTCSIEITSTDVLKHCINASLSHPLLEIEWTCIGPNVDNLDETTLQQLSASKFQIDLEAGEDGKELKLPQECRQFDFLFLNRVLWRKSHPVQFLQRCSQLLKDNGLIIINELTKDYEIALLCDALQGVDFGKVEGNSYQRIYGVYLDRDTLEKVFSEAGFRVCVRQTDPNVPTTTFVLRKIPQQPRDPVIVDVDDIQEFTWIEKLKKVIEERLNEPDYKTVWMTSTRVRNNGTLGLSLCFVEENLKYNRFRNLVDISLRPENRNGPPCIDMESEEVKEILEADLHANNYRDGNWGSVRHMVVKEEEAHSYKEVEHAFINTLVRADVSSLTWVESGNQYFNEMQAYLPDHQKQQLVLCSVYYAALNFRDVMLAYGRLPPDAIPGQFADRECLLGMEFAGRLQNGKRVMGILPAQALATSVACHNDFFWEVPEEWSLQDAATVPVAFATAYYALVMRGRISKGDKVLIHSGTGGVGQAAIRIALEYGCEVFTTVSNKDKREFLQQRFPQLKDHHFANSRTTDFEQHIRRQTFGRGVDVVLNSLAHEMLRASLRCLAQHGRFLEIGKVDLSQNSSLGMSLFLKNVTFHGILLDAIMDQSVGRKSEWQECAKLFEDGIRKGVVQPISSTVFASDKCEEAFRYMSAGKHKGKVLIQIREEEENRLALPSKMFVRAVCRTLCNPQYVYLITGGLGGFGLELAQWLINRGARKLVLTSRKGIKTGYQARCVHFWRRMHVQILVSTQDIVHKEDAHELIRECEVLGPIGGVFHLAMVLRDCLFENQTVENFKDAAQAKYFGTMNLDEATRKCTNLRWFVVFSSITSGRGNAGQTNYGWSNSTMERIIEQRRFDGFPGIAIQWGAIGDVGVILEHMGDNNTVVGGTLPQRIPSCLSSLDLFLAWNHPIVSSYIKADTSGKKQQSGGNLLQTISHILGVNDISQLNPDANLGDLGLDSLMGVEIKQALERDYDITLSMKEIRTLTLNKLMKMAEGGGSGAAGSAALQGDGELQFRRDGEQLALESSVKVLEEQLGALFKLRVDVNDLDPVDIVVKCNKVEEGPITFFMHPIEGIASPLSRVASKCNFPAYCLQFTRNVPNDSIETVAGIYIKEMRRIQPVGPYRIIGYSYGACIGFEIATQLQQSDGIDSVEKLILLDGSHLYMQTYRNVYRRAFNVTGDTLVNNPLFESEIMCAMTLRFANVDYKKFRVELIQLSTFRERLQKVVDTVMNTGLFQMPDTVAFACEAMRYKFLMADKYKPKEKFKGHITLIRAEQGAAREEDVGKDYGISQVSESSNVYLVSGDHDSIVQGRKHVDTAAIINAVILDQPIPDPLPSVSSSKEQRGTRKSANK</sequence>
<gene>
    <name evidence="1" type="ORF">MENTE1834_LOCUS33813</name>
</gene>
<proteinExistence type="predicted"/>
<dbReference type="Proteomes" id="UP001497535">
    <property type="component" value="Unassembled WGS sequence"/>
</dbReference>
<evidence type="ECO:0000313" key="1">
    <source>
        <dbReference type="EMBL" id="CAK5086320.1"/>
    </source>
</evidence>
<protein>
    <submittedName>
        <fullName evidence="1">Uncharacterized protein</fullName>
    </submittedName>
</protein>
<organism evidence="1 2">
    <name type="scientific">Meloidogyne enterolobii</name>
    <name type="common">Root-knot nematode worm</name>
    <name type="synonym">Meloidogyne mayaguensis</name>
    <dbReference type="NCBI Taxonomy" id="390850"/>
    <lineage>
        <taxon>Eukaryota</taxon>
        <taxon>Metazoa</taxon>
        <taxon>Ecdysozoa</taxon>
        <taxon>Nematoda</taxon>
        <taxon>Chromadorea</taxon>
        <taxon>Rhabditida</taxon>
        <taxon>Tylenchina</taxon>
        <taxon>Tylenchomorpha</taxon>
        <taxon>Tylenchoidea</taxon>
        <taxon>Meloidogynidae</taxon>
        <taxon>Meloidogyninae</taxon>
        <taxon>Meloidogyne</taxon>
    </lineage>
</organism>
<name>A0ACB1A873_MELEN</name>
<reference evidence="1" key="1">
    <citation type="submission" date="2023-11" db="EMBL/GenBank/DDBJ databases">
        <authorList>
            <person name="Poullet M."/>
        </authorList>
    </citation>
    <scope>NUCLEOTIDE SEQUENCE</scope>
    <source>
        <strain evidence="1">E1834</strain>
    </source>
</reference>
<dbReference type="EMBL" id="CAVMJV010000060">
    <property type="protein sequence ID" value="CAK5086320.1"/>
    <property type="molecule type" value="Genomic_DNA"/>
</dbReference>
<accession>A0ACB1A873</accession>
<keyword evidence="2" id="KW-1185">Reference proteome</keyword>